<dbReference type="SUPFAM" id="SSF46992">
    <property type="entry name" value="Ribosomal protein S20"/>
    <property type="match status" value="1"/>
</dbReference>
<evidence type="ECO:0000256" key="6">
    <source>
        <dbReference type="ARBA" id="ARBA00023274"/>
    </source>
</evidence>
<evidence type="ECO:0000256" key="1">
    <source>
        <dbReference type="ARBA" id="ARBA00003134"/>
    </source>
</evidence>
<dbReference type="Proteomes" id="UP000886101">
    <property type="component" value="Unassembled WGS sequence"/>
</dbReference>
<dbReference type="PANTHER" id="PTHR33398">
    <property type="entry name" value="30S RIBOSOMAL PROTEIN S20"/>
    <property type="match status" value="1"/>
</dbReference>
<keyword evidence="4 8" id="KW-0694">RNA-binding</keyword>
<keyword evidence="5 8" id="KW-0689">Ribosomal protein</keyword>
<name>A0A7V5NYW3_9BACT</name>
<evidence type="ECO:0000256" key="7">
    <source>
        <dbReference type="ARBA" id="ARBA00035136"/>
    </source>
</evidence>
<dbReference type="Pfam" id="PF01649">
    <property type="entry name" value="Ribosomal_S20p"/>
    <property type="match status" value="1"/>
</dbReference>
<keyword evidence="6 8" id="KW-0687">Ribonucleoprotein</keyword>
<organism evidence="9">
    <name type="scientific">Thermodesulfatator atlanticus</name>
    <dbReference type="NCBI Taxonomy" id="501497"/>
    <lineage>
        <taxon>Bacteria</taxon>
        <taxon>Pseudomonadati</taxon>
        <taxon>Thermodesulfobacteriota</taxon>
        <taxon>Thermodesulfobacteria</taxon>
        <taxon>Thermodesulfobacteriales</taxon>
        <taxon>Thermodesulfatatoraceae</taxon>
        <taxon>Thermodesulfatator</taxon>
    </lineage>
</organism>
<protein>
    <recommendedName>
        <fullName evidence="7 8">Small ribosomal subunit protein bS20</fullName>
    </recommendedName>
</protein>
<dbReference type="Gene3D" id="1.20.58.110">
    <property type="entry name" value="Ribosomal protein S20"/>
    <property type="match status" value="1"/>
</dbReference>
<dbReference type="GO" id="GO:0015935">
    <property type="term" value="C:small ribosomal subunit"/>
    <property type="evidence" value="ECO:0007669"/>
    <property type="project" value="TreeGrafter"/>
</dbReference>
<dbReference type="GO" id="GO:0070181">
    <property type="term" value="F:small ribosomal subunit rRNA binding"/>
    <property type="evidence" value="ECO:0007669"/>
    <property type="project" value="TreeGrafter"/>
</dbReference>
<dbReference type="HAMAP" id="MF_00500">
    <property type="entry name" value="Ribosomal_bS20"/>
    <property type="match status" value="1"/>
</dbReference>
<sequence>MPQHRSAAKALRQSLKRRLRNKAIKTRVKTEVKKFLATLQSGTLEEAEAAFRRAQSMIQRAVSKGTLHHRTAARKISRLAAKLNAKKAEAQQP</sequence>
<dbReference type="InterPro" id="IPR036510">
    <property type="entry name" value="Ribosomal_bS20_sf"/>
</dbReference>
<evidence type="ECO:0000313" key="9">
    <source>
        <dbReference type="EMBL" id="HHI96725.1"/>
    </source>
</evidence>
<dbReference type="GO" id="GO:0003735">
    <property type="term" value="F:structural constituent of ribosome"/>
    <property type="evidence" value="ECO:0007669"/>
    <property type="project" value="InterPro"/>
</dbReference>
<dbReference type="InterPro" id="IPR002583">
    <property type="entry name" value="Ribosomal_bS20"/>
</dbReference>
<reference evidence="9" key="1">
    <citation type="journal article" date="2020" name="mSystems">
        <title>Genome- and Community-Level Interaction Insights into Carbon Utilization and Element Cycling Functions of Hydrothermarchaeota in Hydrothermal Sediment.</title>
        <authorList>
            <person name="Zhou Z."/>
            <person name="Liu Y."/>
            <person name="Xu W."/>
            <person name="Pan J."/>
            <person name="Luo Z.H."/>
            <person name="Li M."/>
        </authorList>
    </citation>
    <scope>NUCLEOTIDE SEQUENCE [LARGE SCALE GENOMIC DNA]</scope>
    <source>
        <strain evidence="9">HyVt-533</strain>
    </source>
</reference>
<evidence type="ECO:0000256" key="3">
    <source>
        <dbReference type="ARBA" id="ARBA00022730"/>
    </source>
</evidence>
<accession>A0A7V5NYW3</accession>
<dbReference type="NCBIfam" id="TIGR00029">
    <property type="entry name" value="S20"/>
    <property type="match status" value="1"/>
</dbReference>
<evidence type="ECO:0000256" key="4">
    <source>
        <dbReference type="ARBA" id="ARBA00022884"/>
    </source>
</evidence>
<proteinExistence type="inferred from homology"/>
<gene>
    <name evidence="8" type="primary">rpsT</name>
    <name evidence="9" type="ORF">ENJ96_02630</name>
</gene>
<dbReference type="EMBL" id="DROK01000075">
    <property type="protein sequence ID" value="HHI96725.1"/>
    <property type="molecule type" value="Genomic_DNA"/>
</dbReference>
<dbReference type="AlphaFoldDB" id="A0A7V5NYW3"/>
<keyword evidence="3 8" id="KW-0699">rRNA-binding</keyword>
<dbReference type="PANTHER" id="PTHR33398:SF1">
    <property type="entry name" value="SMALL RIBOSOMAL SUBUNIT PROTEIN BS20C"/>
    <property type="match status" value="1"/>
</dbReference>
<comment type="similarity">
    <text evidence="2 8">Belongs to the bacterial ribosomal protein bS20 family.</text>
</comment>
<comment type="function">
    <text evidence="1 8">Binds directly to 16S ribosomal RNA.</text>
</comment>
<evidence type="ECO:0000256" key="5">
    <source>
        <dbReference type="ARBA" id="ARBA00022980"/>
    </source>
</evidence>
<dbReference type="GO" id="GO:0006412">
    <property type="term" value="P:translation"/>
    <property type="evidence" value="ECO:0007669"/>
    <property type="project" value="UniProtKB-UniRule"/>
</dbReference>
<evidence type="ECO:0000256" key="8">
    <source>
        <dbReference type="HAMAP-Rule" id="MF_00500"/>
    </source>
</evidence>
<evidence type="ECO:0000256" key="2">
    <source>
        <dbReference type="ARBA" id="ARBA00007634"/>
    </source>
</evidence>
<comment type="caution">
    <text evidence="9">The sequence shown here is derived from an EMBL/GenBank/DDBJ whole genome shotgun (WGS) entry which is preliminary data.</text>
</comment>